<organism evidence="1 2">
    <name type="scientific">Pseudomonas plecoglossicida</name>
    <dbReference type="NCBI Taxonomy" id="70775"/>
    <lineage>
        <taxon>Bacteria</taxon>
        <taxon>Pseudomonadati</taxon>
        <taxon>Pseudomonadota</taxon>
        <taxon>Gammaproteobacteria</taxon>
        <taxon>Pseudomonadales</taxon>
        <taxon>Pseudomonadaceae</taxon>
        <taxon>Pseudomonas</taxon>
    </lineage>
</organism>
<protein>
    <submittedName>
        <fullName evidence="1">Uncharacterized protein</fullName>
    </submittedName>
</protein>
<dbReference type="AlphaFoldDB" id="A0AAD0R3Z0"/>
<evidence type="ECO:0000313" key="1">
    <source>
        <dbReference type="EMBL" id="AXM97546.1"/>
    </source>
</evidence>
<gene>
    <name evidence="1" type="ORF">DVB73_18025</name>
</gene>
<name>A0AAD0R3Z0_PSEDL</name>
<dbReference type="Proteomes" id="UP000256503">
    <property type="component" value="Chromosome"/>
</dbReference>
<evidence type="ECO:0000313" key="2">
    <source>
        <dbReference type="Proteomes" id="UP000256503"/>
    </source>
</evidence>
<proteinExistence type="predicted"/>
<dbReference type="EMBL" id="CP031146">
    <property type="protein sequence ID" value="AXM97546.1"/>
    <property type="molecule type" value="Genomic_DNA"/>
</dbReference>
<sequence>MWTMTMTPPSLPDTPIPDTDTQNVATLLLPSDDWILAGRGNALILADEHRRHAADTLQDLFNHAPSLRITLNNALRRALEVDPQTCGLEDRDRRITLLDFAARLLVTPQ</sequence>
<reference evidence="1 2" key="1">
    <citation type="submission" date="2018-07" db="EMBL/GenBank/DDBJ databases">
        <title>Complete genome sequence of a Pseudomonas plecoglossicida strain pathogenic to the marine fish, Larimichthys crocea.</title>
        <authorList>
            <person name="Tao Z."/>
        </authorList>
    </citation>
    <scope>NUCLEOTIDE SEQUENCE [LARGE SCALE GENOMIC DNA]</scope>
    <source>
        <strain evidence="1 2">XSDHY-P</strain>
    </source>
</reference>
<accession>A0AAD0R3Z0</accession>